<sequence length="482" mass="52431">MAAVGLHAGEDRAKDHTRWVVSERLLQALDRYDNADLINGLAFAEQTGQCVIGMELSEGGTKVLDHWWRSDVADRGNLAIRGITYNQEDLREALAALLEAAKSEPPSASSFALPEALARQAHAAANAFGRINTLYEQMQAQSSTASIGLYAWYVALGRQVLRTATPNSMDRALHQGLRLTLFASVHETAVDIRLSEAARSGQPINPQRSAGQVSRYLDQAWAEGLMQARNSDFYKVRVSGLVCLLEGMLMAFKARELPDSDARVKTELLAAAMTTAAAGFEVGASYVDQVVARYGANSVTGRGAAAALGRLKLWGASLAVTGGFVLAWWDFADAAQHLVYRQQNLTEQSTKKPRTLALAYASRALATITISLAEAGTAIAIAKPLFDHLSQNAKTKLVRMMTTSMGALANKLGTQAARLLLARLVLGAFWIGLILTLIIYILEDDALEKWCKRSCFRTHKNIKPYEEQEELSALHSAISEVL</sequence>
<evidence type="ECO:0000313" key="2">
    <source>
        <dbReference type="EMBL" id="AFO49464.1"/>
    </source>
</evidence>
<dbReference type="KEGG" id="ppx:T1E_3628"/>
<keyword evidence="1" id="KW-0812">Transmembrane</keyword>
<evidence type="ECO:0008006" key="4">
    <source>
        <dbReference type="Google" id="ProtNLM"/>
    </source>
</evidence>
<keyword evidence="1" id="KW-1133">Transmembrane helix</keyword>
<proteinExistence type="predicted"/>
<dbReference type="EMBL" id="CP003734">
    <property type="protein sequence ID" value="AFO49464.1"/>
    <property type="molecule type" value="Genomic_DNA"/>
</dbReference>
<dbReference type="Proteomes" id="UP000006503">
    <property type="component" value="Chromosome"/>
</dbReference>
<organism evidence="2 3">
    <name type="scientific">Pseudomonas putida (strain DOT-T1E)</name>
    <dbReference type="NCBI Taxonomy" id="1196325"/>
    <lineage>
        <taxon>Bacteria</taxon>
        <taxon>Pseudomonadati</taxon>
        <taxon>Pseudomonadota</taxon>
        <taxon>Gammaproteobacteria</taxon>
        <taxon>Pseudomonadales</taxon>
        <taxon>Pseudomonadaceae</taxon>
        <taxon>Pseudomonas</taxon>
    </lineage>
</organism>
<accession>I7CC68</accession>
<keyword evidence="1" id="KW-0472">Membrane</keyword>
<dbReference type="HOGENOM" id="CLU_013684_1_0_6"/>
<gene>
    <name evidence="2" type="ordered locus">T1E_3628</name>
</gene>
<evidence type="ECO:0000256" key="1">
    <source>
        <dbReference type="SAM" id="Phobius"/>
    </source>
</evidence>
<dbReference type="PATRIC" id="fig|1196325.3.peg.3593"/>
<evidence type="ECO:0000313" key="3">
    <source>
        <dbReference type="Proteomes" id="UP000006503"/>
    </source>
</evidence>
<feature type="transmembrane region" description="Helical" evidence="1">
    <location>
        <begin position="420"/>
        <end position="442"/>
    </location>
</feature>
<reference evidence="3" key="1">
    <citation type="journal article" date="2013" name="Microb. Biotechnol.">
        <title>Metabolic potential of the organic-solvent tolerant Pseudomonas putida DOT-T1E deduced from its annotated genome.</title>
        <authorList>
            <person name="Udaondo Z."/>
            <person name="Molina L."/>
            <person name="Daniels C."/>
            <person name="Gomez M.J."/>
            <person name="Molina-Henares M.A."/>
            <person name="Matilla M.A."/>
            <person name="Roca A."/>
            <person name="Fernandez M."/>
            <person name="Duque E."/>
            <person name="Segura A."/>
            <person name="Ramos J.L."/>
        </authorList>
    </citation>
    <scope>NUCLEOTIDE SEQUENCE [LARGE SCALE GENOMIC DNA]</scope>
    <source>
        <strain evidence="3">DOT-T1E</strain>
    </source>
</reference>
<dbReference type="NCBIfam" id="NF041559">
    <property type="entry name" value="BTH_I2691_fam"/>
    <property type="match status" value="1"/>
</dbReference>
<dbReference type="InterPro" id="IPR048126">
    <property type="entry name" value="Toxin_VasX"/>
</dbReference>
<protein>
    <recommendedName>
        <fullName evidence="4">Transmembrane protein</fullName>
    </recommendedName>
</protein>
<name>I7CC68_PSEPT</name>
<dbReference type="AlphaFoldDB" id="I7CC68"/>